<sequence>MAGDELTVTTAGSPREDRGTRRRLLAEVEAGTVPEADLDAIVVPNGRSDLVHACAAARETDATLLLLCSHNGDAAKAVRAATEAGVRAFAIDTGHVPAGVVPEFATTRLLAAQDLLHHPDTSFKRNLGLLVADLSGWARVAFLDDDIRLPRPADLREAAGLLDRYAAVGLANAGMPDNSVVYHAYRESGGQQDTFVGGGALVVGRRCFSSFFPDVYNEDWFFLLDDAGLRPTALIGSAHQSVYDPYEPGRAESEELGDTLAEGLYGLLDRGLRPADATEEYWAGFLESRREFIRTALRQVHAAARLDLAKRPGMIESLRSALRRNEEKVTAALCTRFLQAWHTDRATWQAHVAELRERHADRDADEAFHTLGIDRLVRRS</sequence>
<reference evidence="2 3" key="1">
    <citation type="submission" date="2017-10" db="EMBL/GenBank/DDBJ databases">
        <title>Sequencing the genomes of 1000 actinobacteria strains.</title>
        <authorList>
            <person name="Klenk H.-P."/>
        </authorList>
    </citation>
    <scope>NUCLEOTIDE SEQUENCE [LARGE SCALE GENOMIC DNA]</scope>
    <source>
        <strain evidence="2 3">DSM 46092</strain>
    </source>
</reference>
<proteinExistence type="predicted"/>
<feature type="region of interest" description="Disordered" evidence="1">
    <location>
        <begin position="1"/>
        <end position="20"/>
    </location>
</feature>
<comment type="caution">
    <text evidence="2">The sequence shown here is derived from an EMBL/GenBank/DDBJ whole genome shotgun (WGS) entry which is preliminary data.</text>
</comment>
<protein>
    <recommendedName>
        <fullName evidence="4">Glycosyl transferase family 2</fullName>
    </recommendedName>
</protein>
<evidence type="ECO:0000313" key="2">
    <source>
        <dbReference type="EMBL" id="PFG56645.1"/>
    </source>
</evidence>
<organism evidence="2 3">
    <name type="scientific">Amycolatopsis sulphurea</name>
    <dbReference type="NCBI Taxonomy" id="76022"/>
    <lineage>
        <taxon>Bacteria</taxon>
        <taxon>Bacillati</taxon>
        <taxon>Actinomycetota</taxon>
        <taxon>Actinomycetes</taxon>
        <taxon>Pseudonocardiales</taxon>
        <taxon>Pseudonocardiaceae</taxon>
        <taxon>Amycolatopsis</taxon>
    </lineage>
</organism>
<keyword evidence="3" id="KW-1185">Reference proteome</keyword>
<dbReference type="EMBL" id="PDJK01000001">
    <property type="protein sequence ID" value="PFG56645.1"/>
    <property type="molecule type" value="Genomic_DNA"/>
</dbReference>
<evidence type="ECO:0000256" key="1">
    <source>
        <dbReference type="SAM" id="MobiDB-lite"/>
    </source>
</evidence>
<gene>
    <name evidence="2" type="ORF">ATK36_0164</name>
</gene>
<name>A0A2A9G1M7_9PSEU</name>
<dbReference type="AlphaFoldDB" id="A0A2A9G1M7"/>
<dbReference type="Proteomes" id="UP000243542">
    <property type="component" value="Unassembled WGS sequence"/>
</dbReference>
<accession>A0A2A9G1M7</accession>
<evidence type="ECO:0000313" key="3">
    <source>
        <dbReference type="Proteomes" id="UP000243542"/>
    </source>
</evidence>
<dbReference type="RefSeq" id="WP_098509385.1">
    <property type="nucleotide sequence ID" value="NZ_JBIAKZ010000001.1"/>
</dbReference>
<evidence type="ECO:0008006" key="4">
    <source>
        <dbReference type="Google" id="ProtNLM"/>
    </source>
</evidence>